<evidence type="ECO:0000256" key="9">
    <source>
        <dbReference type="SAM" id="MobiDB-lite"/>
    </source>
</evidence>
<keyword evidence="6 8" id="KW-1133">Transmembrane helix</keyword>
<evidence type="ECO:0000256" key="6">
    <source>
        <dbReference type="ARBA" id="ARBA00022989"/>
    </source>
</evidence>
<accession>A0ABT0J874</accession>
<evidence type="ECO:0000256" key="2">
    <source>
        <dbReference type="ARBA" id="ARBA00009765"/>
    </source>
</evidence>
<dbReference type="InterPro" id="IPR045861">
    <property type="entry name" value="CorA_cytoplasmic_dom"/>
</dbReference>
<keyword evidence="8" id="KW-0406">Ion transport</keyword>
<keyword evidence="4 8" id="KW-1003">Cell membrane</keyword>
<dbReference type="RefSeq" id="WP_416345553.1">
    <property type="nucleotide sequence ID" value="NZ_JALQCY010000006.1"/>
</dbReference>
<keyword evidence="5 8" id="KW-0812">Transmembrane</keyword>
<gene>
    <name evidence="8 10" type="primary">corA</name>
    <name evidence="10" type="ORF">M1843_18295</name>
</gene>
<dbReference type="CDD" id="cd12830">
    <property type="entry name" value="MtCorA-like"/>
    <property type="match status" value="1"/>
</dbReference>
<feature type="compositionally biased region" description="Low complexity" evidence="9">
    <location>
        <begin position="1"/>
        <end position="23"/>
    </location>
</feature>
<protein>
    <recommendedName>
        <fullName evidence="8">Magnesium transport protein CorA</fullName>
    </recommendedName>
</protein>
<evidence type="ECO:0000256" key="4">
    <source>
        <dbReference type="ARBA" id="ARBA00022475"/>
    </source>
</evidence>
<keyword evidence="8" id="KW-0460">Magnesium</keyword>
<dbReference type="Gene3D" id="3.30.460.20">
    <property type="entry name" value="CorA soluble domain-like"/>
    <property type="match status" value="1"/>
</dbReference>
<feature type="transmembrane region" description="Helical" evidence="8">
    <location>
        <begin position="344"/>
        <end position="363"/>
    </location>
</feature>
<feature type="compositionally biased region" description="Basic and acidic residues" evidence="9">
    <location>
        <begin position="41"/>
        <end position="59"/>
    </location>
</feature>
<dbReference type="Proteomes" id="UP001651050">
    <property type="component" value="Unassembled WGS sequence"/>
</dbReference>
<dbReference type="InterPro" id="IPR002523">
    <property type="entry name" value="MgTranspt_CorA/ZnTranspt_ZntB"/>
</dbReference>
<dbReference type="PANTHER" id="PTHR46494">
    <property type="entry name" value="CORA FAMILY METAL ION TRANSPORTER (EUROFUNG)"/>
    <property type="match status" value="1"/>
</dbReference>
<dbReference type="NCBIfam" id="TIGR00383">
    <property type="entry name" value="corA"/>
    <property type="match status" value="1"/>
</dbReference>
<evidence type="ECO:0000256" key="3">
    <source>
        <dbReference type="ARBA" id="ARBA00022448"/>
    </source>
</evidence>
<dbReference type="Pfam" id="PF01544">
    <property type="entry name" value="CorA"/>
    <property type="match status" value="1"/>
</dbReference>
<keyword evidence="11" id="KW-1185">Reference proteome</keyword>
<comment type="caution">
    <text evidence="10">The sequence shown here is derived from an EMBL/GenBank/DDBJ whole genome shotgun (WGS) entry which is preliminary data.</text>
</comment>
<feature type="transmembrane region" description="Helical" evidence="8">
    <location>
        <begin position="375"/>
        <end position="395"/>
    </location>
</feature>
<dbReference type="EMBL" id="JALQCY010000006">
    <property type="protein sequence ID" value="MCK9795702.1"/>
    <property type="molecule type" value="Genomic_DNA"/>
</dbReference>
<organism evidence="10 11">
    <name type="scientific">Isoptericola peretonis</name>
    <dbReference type="NCBI Taxonomy" id="2918523"/>
    <lineage>
        <taxon>Bacteria</taxon>
        <taxon>Bacillati</taxon>
        <taxon>Actinomycetota</taxon>
        <taxon>Actinomycetes</taxon>
        <taxon>Micrococcales</taxon>
        <taxon>Promicromonosporaceae</taxon>
        <taxon>Isoptericola</taxon>
    </lineage>
</organism>
<dbReference type="SUPFAM" id="SSF143865">
    <property type="entry name" value="CorA soluble domain-like"/>
    <property type="match status" value="1"/>
</dbReference>
<dbReference type="InterPro" id="IPR004488">
    <property type="entry name" value="Mg/Co-transport_prot_CorA"/>
</dbReference>
<dbReference type="SUPFAM" id="SSF144083">
    <property type="entry name" value="Magnesium transport protein CorA, transmembrane region"/>
    <property type="match status" value="1"/>
</dbReference>
<sequence>MSVLPARTATARTLRNRPLLGALRPRRPDPASGAGRRLGSARHDVDRLDADPSGRRDLPGRSSIVESALYDEAGRRVASFTRLADTFRELRAHPGGMAWIGLERPDENELASLAREFDLHPLAVEDAIVAHQRPKIERYGETLFVVLHAARYVDQTEEVEFSELHVFVGPDFVVTVRHGACPDLSGVRTHLEAHPAMLARGPESVLYAIVDRVVDDYAPVVAGLDADIDEIESEVFDGDAAVSRRIYELSREVVEFQRAVRPLQRVCASLAKGAEKYQVTEEMQAYLRDVADHLTEVADRVESFRAALRDILTVNATLVAQRQNEEMTHLTEVSIRQGEEVKKISGWAAILFAPTLVGTVYGMNFDVMPETHWSWGYPAALVAMLGVSVALFAVFRWKRWI</sequence>
<dbReference type="InterPro" id="IPR045863">
    <property type="entry name" value="CorA_TM1_TM2"/>
</dbReference>
<reference evidence="10 11" key="1">
    <citation type="submission" date="2022-02" db="EMBL/GenBank/DDBJ databases">
        <title>The car tank lid bacteriome: a reservoir of bacteria with potential in bioremediation of fuel.</title>
        <authorList>
            <person name="Vidal-Verdu A."/>
            <person name="Gomez-Martinez D."/>
            <person name="Latorre-Perez A."/>
            <person name="Pereto J."/>
            <person name="Porcar M."/>
        </authorList>
    </citation>
    <scope>NUCLEOTIDE SEQUENCE [LARGE SCALE GENOMIC DNA]</scope>
    <source>
        <strain evidence="10 11">4D.3</strain>
    </source>
</reference>
<evidence type="ECO:0000256" key="8">
    <source>
        <dbReference type="RuleBase" id="RU362010"/>
    </source>
</evidence>
<keyword evidence="3 8" id="KW-0813">Transport</keyword>
<evidence type="ECO:0000256" key="7">
    <source>
        <dbReference type="ARBA" id="ARBA00023136"/>
    </source>
</evidence>
<proteinExistence type="inferred from homology"/>
<evidence type="ECO:0000256" key="1">
    <source>
        <dbReference type="ARBA" id="ARBA00004651"/>
    </source>
</evidence>
<evidence type="ECO:0000256" key="5">
    <source>
        <dbReference type="ARBA" id="ARBA00022692"/>
    </source>
</evidence>
<dbReference type="PANTHER" id="PTHR46494:SF1">
    <property type="entry name" value="CORA FAMILY METAL ION TRANSPORTER (EUROFUNG)"/>
    <property type="match status" value="1"/>
</dbReference>
<comment type="subcellular location">
    <subcellularLocation>
        <location evidence="1">Cell membrane</location>
        <topology evidence="1">Multi-pass membrane protein</topology>
    </subcellularLocation>
    <subcellularLocation>
        <location evidence="8">Membrane</location>
        <topology evidence="8">Multi-pass membrane protein</topology>
    </subcellularLocation>
</comment>
<comment type="similarity">
    <text evidence="2 8">Belongs to the CorA metal ion transporter (MIT) (TC 1.A.35) family.</text>
</comment>
<keyword evidence="7 8" id="KW-0472">Membrane</keyword>
<name>A0ABT0J874_9MICO</name>
<evidence type="ECO:0000313" key="11">
    <source>
        <dbReference type="Proteomes" id="UP001651050"/>
    </source>
</evidence>
<feature type="region of interest" description="Disordered" evidence="9">
    <location>
        <begin position="1"/>
        <end position="60"/>
    </location>
</feature>
<dbReference type="Gene3D" id="1.20.58.340">
    <property type="entry name" value="Magnesium transport protein CorA, transmembrane region"/>
    <property type="match status" value="2"/>
</dbReference>
<evidence type="ECO:0000313" key="10">
    <source>
        <dbReference type="EMBL" id="MCK9795702.1"/>
    </source>
</evidence>
<comment type="function">
    <text evidence="8">Mediates influx of magnesium ions.</text>
</comment>